<accession>A0A316GHP8</accession>
<sequence>MIGMSGPILFRTARLSGRAPYPGAAALYGALFGPDRGPARLSADLQDWTRHQVAPWVLFHADHPVGVAGFRIGFGETGLELSFHFLPDVAGQGLASEFVQAALDTAVADLREDRFFAFVSAENAASIRVLDKAGFVREREAKGKHLMRLKLTPRPPASPKGQDG</sequence>
<dbReference type="PANTHER" id="PTHR43792:SF1">
    <property type="entry name" value="N-ACETYLTRANSFERASE DOMAIN-CONTAINING PROTEIN"/>
    <property type="match status" value="1"/>
</dbReference>
<evidence type="ECO:0000313" key="3">
    <source>
        <dbReference type="Proteomes" id="UP000245708"/>
    </source>
</evidence>
<dbReference type="OrthoDB" id="6293260at2"/>
<protein>
    <submittedName>
        <fullName evidence="2">Acetyltransferase (GNAT) family protein</fullName>
    </submittedName>
</protein>
<feature type="domain" description="N-acetyltransferase" evidence="1">
    <location>
        <begin position="8"/>
        <end position="152"/>
    </location>
</feature>
<keyword evidence="2" id="KW-0808">Transferase</keyword>
<reference evidence="2 3" key="1">
    <citation type="submission" date="2018-05" db="EMBL/GenBank/DDBJ databases">
        <title>Genomic Encyclopedia of Type Strains, Phase IV (KMG-IV): sequencing the most valuable type-strain genomes for metagenomic binning, comparative biology and taxonomic classification.</title>
        <authorList>
            <person name="Goeker M."/>
        </authorList>
    </citation>
    <scope>NUCLEOTIDE SEQUENCE [LARGE SCALE GENOMIC DNA]</scope>
    <source>
        <strain evidence="2 3">DSM 16097</strain>
    </source>
</reference>
<dbReference type="PANTHER" id="PTHR43792">
    <property type="entry name" value="GNAT FAMILY, PUTATIVE (AFU_ORTHOLOGUE AFUA_3G00765)-RELATED-RELATED"/>
    <property type="match status" value="1"/>
</dbReference>
<dbReference type="GO" id="GO:0016747">
    <property type="term" value="F:acyltransferase activity, transferring groups other than amino-acyl groups"/>
    <property type="evidence" value="ECO:0007669"/>
    <property type="project" value="InterPro"/>
</dbReference>
<dbReference type="Pfam" id="PF13302">
    <property type="entry name" value="Acetyltransf_3"/>
    <property type="match status" value="1"/>
</dbReference>
<dbReference type="PROSITE" id="PS51186">
    <property type="entry name" value="GNAT"/>
    <property type="match status" value="1"/>
</dbReference>
<dbReference type="InterPro" id="IPR051531">
    <property type="entry name" value="N-acetyltransferase"/>
</dbReference>
<name>A0A316GHP8_9RHOB</name>
<comment type="caution">
    <text evidence="2">The sequence shown here is derived from an EMBL/GenBank/DDBJ whole genome shotgun (WGS) entry which is preliminary data.</text>
</comment>
<dbReference type="EMBL" id="QGGW01000004">
    <property type="protein sequence ID" value="PWK60481.1"/>
    <property type="molecule type" value="Genomic_DNA"/>
</dbReference>
<keyword evidence="3" id="KW-1185">Reference proteome</keyword>
<dbReference type="SUPFAM" id="SSF55729">
    <property type="entry name" value="Acyl-CoA N-acyltransferases (Nat)"/>
    <property type="match status" value="1"/>
</dbReference>
<evidence type="ECO:0000259" key="1">
    <source>
        <dbReference type="PROSITE" id="PS51186"/>
    </source>
</evidence>
<gene>
    <name evidence="2" type="ORF">C7455_104117</name>
</gene>
<dbReference type="AlphaFoldDB" id="A0A316GHP8"/>
<dbReference type="InterPro" id="IPR000182">
    <property type="entry name" value="GNAT_dom"/>
</dbReference>
<evidence type="ECO:0000313" key="2">
    <source>
        <dbReference type="EMBL" id="PWK60481.1"/>
    </source>
</evidence>
<dbReference type="Proteomes" id="UP000245708">
    <property type="component" value="Unassembled WGS sequence"/>
</dbReference>
<proteinExistence type="predicted"/>
<dbReference type="Gene3D" id="3.40.630.30">
    <property type="match status" value="1"/>
</dbReference>
<organism evidence="2 3">
    <name type="scientific">Roseicyclus mahoneyensis</name>
    <dbReference type="NCBI Taxonomy" id="164332"/>
    <lineage>
        <taxon>Bacteria</taxon>
        <taxon>Pseudomonadati</taxon>
        <taxon>Pseudomonadota</taxon>
        <taxon>Alphaproteobacteria</taxon>
        <taxon>Rhodobacterales</taxon>
        <taxon>Roseobacteraceae</taxon>
        <taxon>Roseicyclus</taxon>
    </lineage>
</organism>
<dbReference type="InterPro" id="IPR016181">
    <property type="entry name" value="Acyl_CoA_acyltransferase"/>
</dbReference>